<proteinExistence type="inferred from homology"/>
<evidence type="ECO:0000256" key="2">
    <source>
        <dbReference type="ARBA" id="ARBA00023002"/>
    </source>
</evidence>
<keyword evidence="1" id="KW-0521">NADP</keyword>
<dbReference type="Gene3D" id="3.40.50.720">
    <property type="entry name" value="NAD(P)-binding Rossmann-like Domain"/>
    <property type="match status" value="1"/>
</dbReference>
<dbReference type="GO" id="GO:0030497">
    <property type="term" value="P:fatty acid elongation"/>
    <property type="evidence" value="ECO:0007669"/>
    <property type="project" value="TreeGrafter"/>
</dbReference>
<dbReference type="OrthoDB" id="5545019at2759"/>
<reference evidence="4 5" key="1">
    <citation type="submission" date="2014-04" db="EMBL/GenBank/DDBJ databases">
        <authorList>
            <consortium name="DOE Joint Genome Institute"/>
            <person name="Kuo A."/>
            <person name="Girlanda M."/>
            <person name="Perotto S."/>
            <person name="Kohler A."/>
            <person name="Nagy L.G."/>
            <person name="Floudas D."/>
            <person name="Copeland A."/>
            <person name="Barry K.W."/>
            <person name="Cichocki N."/>
            <person name="Veneault-Fourrey C."/>
            <person name="LaButti K."/>
            <person name="Lindquist E.A."/>
            <person name="Lipzen A."/>
            <person name="Lundell T."/>
            <person name="Morin E."/>
            <person name="Murat C."/>
            <person name="Sun H."/>
            <person name="Tunlid A."/>
            <person name="Henrissat B."/>
            <person name="Grigoriev I.V."/>
            <person name="Hibbett D.S."/>
            <person name="Martin F."/>
            <person name="Nordberg H.P."/>
            <person name="Cantor M.N."/>
            <person name="Hua S.X."/>
        </authorList>
    </citation>
    <scope>NUCLEOTIDE SEQUENCE [LARGE SCALE GENOMIC DNA]</scope>
    <source>
        <strain evidence="4 5">MUT 4182</strain>
    </source>
</reference>
<dbReference type="CDD" id="cd05356">
    <property type="entry name" value="17beta-HSD1_like_SDR_c"/>
    <property type="match status" value="1"/>
</dbReference>
<dbReference type="GO" id="GO:0005783">
    <property type="term" value="C:endoplasmic reticulum"/>
    <property type="evidence" value="ECO:0007669"/>
    <property type="project" value="TreeGrafter"/>
</dbReference>
<dbReference type="EMBL" id="KN822945">
    <property type="protein sequence ID" value="KIO33892.1"/>
    <property type="molecule type" value="Genomic_DNA"/>
</dbReference>
<name>A0A0C3MJM0_9AGAM</name>
<dbReference type="SUPFAM" id="SSF51735">
    <property type="entry name" value="NAD(P)-binding Rossmann-fold domains"/>
    <property type="match status" value="1"/>
</dbReference>
<dbReference type="Proteomes" id="UP000054248">
    <property type="component" value="Unassembled WGS sequence"/>
</dbReference>
<evidence type="ECO:0000256" key="1">
    <source>
        <dbReference type="ARBA" id="ARBA00022857"/>
    </source>
</evidence>
<dbReference type="STRING" id="1051891.A0A0C3MJM0"/>
<dbReference type="PRINTS" id="PR00080">
    <property type="entry name" value="SDRFAMILY"/>
</dbReference>
<dbReference type="InterPro" id="IPR036291">
    <property type="entry name" value="NAD(P)-bd_dom_sf"/>
</dbReference>
<accession>A0A0C3MJM0</accession>
<comment type="similarity">
    <text evidence="3">Belongs to the short-chain dehydrogenases/reductases (SDR) family.</text>
</comment>
<keyword evidence="5" id="KW-1185">Reference proteome</keyword>
<dbReference type="PANTHER" id="PTHR43086">
    <property type="entry name" value="VERY-LONG-CHAIN 3-OXOOACYL-COA REDUCTASE"/>
    <property type="match status" value="1"/>
</dbReference>
<evidence type="ECO:0000313" key="4">
    <source>
        <dbReference type="EMBL" id="KIO33892.1"/>
    </source>
</evidence>
<keyword evidence="2" id="KW-0560">Oxidoreductase</keyword>
<gene>
    <name evidence="4" type="ORF">M407DRAFT_17160</name>
</gene>
<evidence type="ECO:0008006" key="6">
    <source>
        <dbReference type="Google" id="ProtNLM"/>
    </source>
</evidence>
<dbReference type="PRINTS" id="PR00081">
    <property type="entry name" value="GDHRDH"/>
</dbReference>
<dbReference type="AlphaFoldDB" id="A0A0C3MJM0"/>
<dbReference type="InterPro" id="IPR002347">
    <property type="entry name" value="SDR_fam"/>
</dbReference>
<feature type="non-terminal residue" evidence="4">
    <location>
        <position position="331"/>
    </location>
</feature>
<reference evidence="5" key="2">
    <citation type="submission" date="2015-01" db="EMBL/GenBank/DDBJ databases">
        <title>Evolutionary Origins and Diversification of the Mycorrhizal Mutualists.</title>
        <authorList>
            <consortium name="DOE Joint Genome Institute"/>
            <consortium name="Mycorrhizal Genomics Consortium"/>
            <person name="Kohler A."/>
            <person name="Kuo A."/>
            <person name="Nagy L.G."/>
            <person name="Floudas D."/>
            <person name="Copeland A."/>
            <person name="Barry K.W."/>
            <person name="Cichocki N."/>
            <person name="Veneault-Fourrey C."/>
            <person name="LaButti K."/>
            <person name="Lindquist E.A."/>
            <person name="Lipzen A."/>
            <person name="Lundell T."/>
            <person name="Morin E."/>
            <person name="Murat C."/>
            <person name="Riley R."/>
            <person name="Ohm R."/>
            <person name="Sun H."/>
            <person name="Tunlid A."/>
            <person name="Henrissat B."/>
            <person name="Grigoriev I.V."/>
            <person name="Hibbett D.S."/>
            <person name="Martin F."/>
        </authorList>
    </citation>
    <scope>NUCLEOTIDE SEQUENCE [LARGE SCALE GENOMIC DNA]</scope>
    <source>
        <strain evidence="5">MUT 4182</strain>
    </source>
</reference>
<sequence>MPGVTATTTPYWPQAFMSWFIGYLPRWFTIRWTHNLHIDIRKRALKKREREAALAAKTKYSRAHRELPTPRFQTHQLSRLSTLSFGNMSDPQNLLSSSAGLALAAIGALSVSCFAWNFIKLVTKSFILSGYNLKKFGAKNGRWAVVTGATDGIGREFALQLAKAGFNVYLASRSMDKLEAVHDANSGSNVQVQVHAIDFSRRDAQAEGEWSRLGDALKKLDIGVLVNNAGKSYDIPAYFDELTTQESEDIVQININATMRMTQIVLPGMLAKKNGLILNMGSFAGSVPSPVLTTYSASKALLSTWSQALAEEYKSRGIVVSHVHTYFVVSA</sequence>
<dbReference type="HOGENOM" id="CLU_840849_0_0_1"/>
<dbReference type="GO" id="GO:0016491">
    <property type="term" value="F:oxidoreductase activity"/>
    <property type="evidence" value="ECO:0007669"/>
    <property type="project" value="UniProtKB-KW"/>
</dbReference>
<dbReference type="Pfam" id="PF00106">
    <property type="entry name" value="adh_short"/>
    <property type="match status" value="1"/>
</dbReference>
<protein>
    <recommendedName>
        <fullName evidence="6">Very-long-chain 3-oxoacyl-CoA reductase</fullName>
    </recommendedName>
</protein>
<evidence type="ECO:0000256" key="3">
    <source>
        <dbReference type="RuleBase" id="RU000363"/>
    </source>
</evidence>
<dbReference type="PANTHER" id="PTHR43086:SF2">
    <property type="entry name" value="HYDROXYSTEROID DEHYDROGENASE-LIKE PROTEIN 1"/>
    <property type="match status" value="1"/>
</dbReference>
<organism evidence="4 5">
    <name type="scientific">Tulasnella calospora MUT 4182</name>
    <dbReference type="NCBI Taxonomy" id="1051891"/>
    <lineage>
        <taxon>Eukaryota</taxon>
        <taxon>Fungi</taxon>
        <taxon>Dikarya</taxon>
        <taxon>Basidiomycota</taxon>
        <taxon>Agaricomycotina</taxon>
        <taxon>Agaricomycetes</taxon>
        <taxon>Cantharellales</taxon>
        <taxon>Tulasnellaceae</taxon>
        <taxon>Tulasnella</taxon>
    </lineage>
</organism>
<evidence type="ECO:0000313" key="5">
    <source>
        <dbReference type="Proteomes" id="UP000054248"/>
    </source>
</evidence>